<feature type="compositionally biased region" description="Basic and acidic residues" evidence="1">
    <location>
        <begin position="458"/>
        <end position="471"/>
    </location>
</feature>
<name>A0A9P3GKX9_9APHY</name>
<dbReference type="SUPFAM" id="SSF49899">
    <property type="entry name" value="Concanavalin A-like lectins/glucanases"/>
    <property type="match status" value="1"/>
</dbReference>
<dbReference type="AlphaFoldDB" id="A0A9P3GKX9"/>
<dbReference type="InterPro" id="IPR003877">
    <property type="entry name" value="SPRY_dom"/>
</dbReference>
<feature type="compositionally biased region" description="Polar residues" evidence="1">
    <location>
        <begin position="189"/>
        <end position="200"/>
    </location>
</feature>
<sequence>MAARPSRSASIPIPGSTGRSIEDIISMPFTSTTPSRARLVSGTRLHIPSSPERPLSGRMAASTSPVRTVSGGYPTAWARPPAQHTASAPVFEPRIIRATAEPGCTPAPATPVQLSPSRTRRPSVRRQSTTAAPTIATTTPRTSAPPIAASSSSSSTAAPTAFPRPAYLEHSALRDLLYTDAAPSHAPSSVAETATASRMSTPVPVPYPYLRRDTSPGMDTDEESMGSSPPPISRTPAPAPAPGALLTNPALRLPTRWSEQDRHHLLTVSGDGRELTFYGQSCSGDRDSAAARANHPIPPACGIYYYEVEILQKGAKGHISIGFSSPEVRLSRLPGWEKQSWGYHADDGWSFPGHKDGNPYGPTFDTGDVIGCGIDFTQHRAFYTKNGNFLGMVFENVGKSIDIYPSVGLRHTSESIRVNFGHGPFRYAIEDHVHAQRNTTWANIQATPIDWGLLHGKERKEEDAAEEKAEAAPRGGALEEEQMKAPLRNLVLSYLAHHGYARTARAFQAQCEGRRELAEVADSGMDLDDGPRASTSSSGLDAELDLRARIDIVNAVLKGDIDTAIVQTQEHHPVVLEREQGLMLFKLRCRKFVELILEASDALKRVQVDEKATSHPEKLVEPASDTMDGLGAMDVDDPSPEALTSASSLDGSVPPAARDSGHHPSALRGASPAPASAAQARAALEKAIEYGQRLEADYRGDLRAEVRSHLKRTFGVVAFADPLAAGGEVAEMAGQEARARLANELNQAILESQGKPAHPALETLYRQTAACVVQLGLLGAGSAAFADMNKEFLEA</sequence>
<protein>
    <submittedName>
        <fullName evidence="4">SPRY-domain-containing protein</fullName>
    </submittedName>
</protein>
<proteinExistence type="predicted"/>
<dbReference type="OrthoDB" id="25503at2759"/>
<dbReference type="Gene3D" id="2.60.120.920">
    <property type="match status" value="1"/>
</dbReference>
<evidence type="ECO:0000313" key="5">
    <source>
        <dbReference type="Proteomes" id="UP000703269"/>
    </source>
</evidence>
<dbReference type="Pfam" id="PF00622">
    <property type="entry name" value="SPRY"/>
    <property type="match status" value="1"/>
</dbReference>
<feature type="region of interest" description="Disordered" evidence="1">
    <location>
        <begin position="608"/>
        <end position="674"/>
    </location>
</feature>
<evidence type="ECO:0000259" key="3">
    <source>
        <dbReference type="PROSITE" id="PS50897"/>
    </source>
</evidence>
<dbReference type="SMART" id="SM00757">
    <property type="entry name" value="CRA"/>
    <property type="match status" value="1"/>
</dbReference>
<evidence type="ECO:0000259" key="2">
    <source>
        <dbReference type="PROSITE" id="PS50188"/>
    </source>
</evidence>
<feature type="domain" description="B30.2/SPRY" evidence="2">
    <location>
        <begin position="235"/>
        <end position="425"/>
    </location>
</feature>
<dbReference type="Pfam" id="PF10607">
    <property type="entry name" value="CTLH"/>
    <property type="match status" value="1"/>
</dbReference>
<keyword evidence="5" id="KW-1185">Reference proteome</keyword>
<dbReference type="InterPro" id="IPR001870">
    <property type="entry name" value="B30.2/SPRY"/>
</dbReference>
<dbReference type="InterPro" id="IPR024964">
    <property type="entry name" value="CTLH/CRA"/>
</dbReference>
<dbReference type="CDD" id="cd12909">
    <property type="entry name" value="SPRY_RanBP9_10"/>
    <property type="match status" value="1"/>
</dbReference>
<feature type="compositionally biased region" description="Low complexity" evidence="1">
    <location>
        <begin position="125"/>
        <end position="160"/>
    </location>
</feature>
<accession>A0A9P3GKX9</accession>
<organism evidence="4 5">
    <name type="scientific">Phanerochaete sordida</name>
    <dbReference type="NCBI Taxonomy" id="48140"/>
    <lineage>
        <taxon>Eukaryota</taxon>
        <taxon>Fungi</taxon>
        <taxon>Dikarya</taxon>
        <taxon>Basidiomycota</taxon>
        <taxon>Agaricomycotina</taxon>
        <taxon>Agaricomycetes</taxon>
        <taxon>Polyporales</taxon>
        <taxon>Phanerochaetaceae</taxon>
        <taxon>Phanerochaete</taxon>
    </lineage>
</organism>
<feature type="region of interest" description="Disordered" evidence="1">
    <location>
        <begin position="458"/>
        <end position="480"/>
    </location>
</feature>
<feature type="domain" description="CTLH" evidence="3">
    <location>
        <begin position="545"/>
        <end position="603"/>
    </location>
</feature>
<feature type="compositionally biased region" description="Low complexity" evidence="1">
    <location>
        <begin position="664"/>
        <end position="674"/>
    </location>
</feature>
<dbReference type="SMART" id="SM00449">
    <property type="entry name" value="SPRY"/>
    <property type="match status" value="1"/>
</dbReference>
<dbReference type="Proteomes" id="UP000703269">
    <property type="component" value="Unassembled WGS sequence"/>
</dbReference>
<dbReference type="EMBL" id="BPQB01000064">
    <property type="protein sequence ID" value="GJE96818.1"/>
    <property type="molecule type" value="Genomic_DNA"/>
</dbReference>
<feature type="region of interest" description="Disordered" evidence="1">
    <location>
        <begin position="189"/>
        <end position="236"/>
    </location>
</feature>
<dbReference type="InterPro" id="IPR043136">
    <property type="entry name" value="B30.2/SPRY_sf"/>
</dbReference>
<gene>
    <name evidence="4" type="ORF">PsYK624_130240</name>
</gene>
<evidence type="ECO:0000256" key="1">
    <source>
        <dbReference type="SAM" id="MobiDB-lite"/>
    </source>
</evidence>
<comment type="caution">
    <text evidence="4">The sequence shown here is derived from an EMBL/GenBank/DDBJ whole genome shotgun (WGS) entry which is preliminary data.</text>
</comment>
<dbReference type="PROSITE" id="PS50897">
    <property type="entry name" value="CTLH"/>
    <property type="match status" value="1"/>
</dbReference>
<dbReference type="InterPro" id="IPR013144">
    <property type="entry name" value="CRA_dom"/>
</dbReference>
<dbReference type="InterPro" id="IPR035782">
    <property type="entry name" value="SPRY_RanBP9/10"/>
</dbReference>
<dbReference type="SMART" id="SM00668">
    <property type="entry name" value="CTLH"/>
    <property type="match status" value="1"/>
</dbReference>
<reference evidence="4 5" key="1">
    <citation type="submission" date="2021-08" db="EMBL/GenBank/DDBJ databases">
        <title>Draft Genome Sequence of Phanerochaete sordida strain YK-624.</title>
        <authorList>
            <person name="Mori T."/>
            <person name="Dohra H."/>
            <person name="Suzuki T."/>
            <person name="Kawagishi H."/>
            <person name="Hirai H."/>
        </authorList>
    </citation>
    <scope>NUCLEOTIDE SEQUENCE [LARGE SCALE GENOMIC DNA]</scope>
    <source>
        <strain evidence="4 5">YK-624</strain>
    </source>
</reference>
<dbReference type="InterPro" id="IPR006595">
    <property type="entry name" value="CTLH_C"/>
</dbReference>
<dbReference type="InterPro" id="IPR050618">
    <property type="entry name" value="Ubq-SigPath_Reg"/>
</dbReference>
<evidence type="ECO:0000313" key="4">
    <source>
        <dbReference type="EMBL" id="GJE96818.1"/>
    </source>
</evidence>
<dbReference type="InterPro" id="IPR013320">
    <property type="entry name" value="ConA-like_dom_sf"/>
</dbReference>
<feature type="region of interest" description="Disordered" evidence="1">
    <location>
        <begin position="1"/>
        <end position="81"/>
    </location>
</feature>
<dbReference type="PROSITE" id="PS50188">
    <property type="entry name" value="B302_SPRY"/>
    <property type="match status" value="1"/>
</dbReference>
<feature type="region of interest" description="Disordered" evidence="1">
    <location>
        <begin position="100"/>
        <end position="160"/>
    </location>
</feature>
<dbReference type="PANTHER" id="PTHR12864">
    <property type="entry name" value="RAN BINDING PROTEIN 9-RELATED"/>
    <property type="match status" value="1"/>
</dbReference>
<feature type="compositionally biased region" description="Basic and acidic residues" evidence="1">
    <location>
        <begin position="608"/>
        <end position="620"/>
    </location>
</feature>